<proteinExistence type="predicted"/>
<dbReference type="KEGG" id="sect:A359_03940"/>
<feature type="transmembrane region" description="Helical" evidence="1">
    <location>
        <begin position="29"/>
        <end position="45"/>
    </location>
</feature>
<evidence type="ECO:0000256" key="1">
    <source>
        <dbReference type="SAM" id="Phobius"/>
    </source>
</evidence>
<evidence type="ECO:0000313" key="3">
    <source>
        <dbReference type="Proteomes" id="UP000003936"/>
    </source>
</evidence>
<keyword evidence="1" id="KW-0472">Membrane</keyword>
<dbReference type="EMBL" id="CP003546">
    <property type="protein sequence ID" value="AFP84787.1"/>
    <property type="molecule type" value="Genomic_DNA"/>
</dbReference>
<keyword evidence="3" id="KW-1185">Reference proteome</keyword>
<evidence type="ECO:0000313" key="2">
    <source>
        <dbReference type="EMBL" id="AFP84787.1"/>
    </source>
</evidence>
<sequence precursor="true">MIAPYFDFSTQAICVTMTIFFQFANQDPHLIRLGCIIVVYFSMIWRSESAKKAKALN</sequence>
<accession>J3TF85</accession>
<dbReference type="HOGENOM" id="CLU_2994160_0_0_6"/>
<dbReference type="AlphaFoldDB" id="J3TF85"/>
<keyword evidence="1" id="KW-1133">Transmembrane helix</keyword>
<organism evidence="2 3">
    <name type="scientific">secondary endosymbiont of Ctenarytaina eucalypti</name>
    <dbReference type="NCBI Taxonomy" id="1199245"/>
    <lineage>
        <taxon>Bacteria</taxon>
        <taxon>Pseudomonadati</taxon>
        <taxon>Pseudomonadota</taxon>
        <taxon>Gammaproteobacteria</taxon>
        <taxon>Enterobacterales</taxon>
        <taxon>Enterobacteriaceae</taxon>
        <taxon>aphid secondary symbionts</taxon>
    </lineage>
</organism>
<reference evidence="2 3" key="1">
    <citation type="journal article" date="2012" name="Mol. Biol. Evol.">
        <title>Genome reduction and co-evolution between the primary and secondary bacterial symbionts of psyllids.</title>
        <authorList>
            <person name="Sloan D.B."/>
            <person name="Moran N.A."/>
        </authorList>
    </citation>
    <scope>NUCLEOTIDE SEQUENCE [LARGE SCALE GENOMIC DNA]</scope>
    <source>
        <strain evidence="2">Ceuc_S</strain>
    </source>
</reference>
<gene>
    <name evidence="2" type="ORF">A359_03940</name>
</gene>
<dbReference type="Proteomes" id="UP000003936">
    <property type="component" value="Chromosome"/>
</dbReference>
<name>J3TF85_9ENTR</name>
<protein>
    <submittedName>
        <fullName evidence="2">Uncharacterized protein</fullName>
    </submittedName>
</protein>
<keyword evidence="1" id="KW-0812">Transmembrane</keyword>